<evidence type="ECO:0000256" key="5">
    <source>
        <dbReference type="ARBA" id="ARBA00023136"/>
    </source>
</evidence>
<feature type="transmembrane region" description="Helical" evidence="6">
    <location>
        <begin position="313"/>
        <end position="331"/>
    </location>
</feature>
<protein>
    <recommendedName>
        <fullName evidence="7">Major facilitator superfamily (MFS) profile domain-containing protein</fullName>
    </recommendedName>
</protein>
<dbReference type="SUPFAM" id="SSF103473">
    <property type="entry name" value="MFS general substrate transporter"/>
    <property type="match status" value="1"/>
</dbReference>
<accession>A0AAV0H6C5</accession>
<keyword evidence="3 6" id="KW-0812">Transmembrane</keyword>
<evidence type="ECO:0000313" key="8">
    <source>
        <dbReference type="EMBL" id="CAI0380064.1"/>
    </source>
</evidence>
<dbReference type="InterPro" id="IPR005829">
    <property type="entry name" value="Sugar_transporter_CS"/>
</dbReference>
<evidence type="ECO:0000256" key="4">
    <source>
        <dbReference type="ARBA" id="ARBA00022989"/>
    </source>
</evidence>
<keyword evidence="9" id="KW-1185">Reference proteome</keyword>
<dbReference type="AlphaFoldDB" id="A0AAV0H6C5"/>
<dbReference type="InterPro" id="IPR020846">
    <property type="entry name" value="MFS_dom"/>
</dbReference>
<evidence type="ECO:0000256" key="1">
    <source>
        <dbReference type="ARBA" id="ARBA00004141"/>
    </source>
</evidence>
<keyword evidence="2" id="KW-0813">Transport</keyword>
<feature type="transmembrane region" description="Helical" evidence="6">
    <location>
        <begin position="63"/>
        <end position="81"/>
    </location>
</feature>
<dbReference type="Pfam" id="PF00083">
    <property type="entry name" value="Sugar_tr"/>
    <property type="match status" value="1"/>
</dbReference>
<evidence type="ECO:0000256" key="2">
    <source>
        <dbReference type="ARBA" id="ARBA00022448"/>
    </source>
</evidence>
<feature type="transmembrane region" description="Helical" evidence="6">
    <location>
        <begin position="338"/>
        <end position="356"/>
    </location>
</feature>
<dbReference type="PROSITE" id="PS00216">
    <property type="entry name" value="SUGAR_TRANSPORT_1"/>
    <property type="match status" value="1"/>
</dbReference>
<dbReference type="PANTHER" id="PTHR23511:SF5">
    <property type="entry name" value="MAJOR FACILITATOR-TYPE TRANSPORTER HXNZ-RELATED"/>
    <property type="match status" value="1"/>
</dbReference>
<feature type="transmembrane region" description="Helical" evidence="6">
    <location>
        <begin position="150"/>
        <end position="171"/>
    </location>
</feature>
<proteinExistence type="predicted"/>
<dbReference type="EMBL" id="CAMGYJ010000002">
    <property type="protein sequence ID" value="CAI0380064.1"/>
    <property type="molecule type" value="Genomic_DNA"/>
</dbReference>
<dbReference type="FunFam" id="1.20.1250.20:FF:000232">
    <property type="entry name" value="Organic cation/carnitine transporter 7"/>
    <property type="match status" value="1"/>
</dbReference>
<feature type="transmembrane region" description="Helical" evidence="6">
    <location>
        <begin position="362"/>
        <end position="385"/>
    </location>
</feature>
<dbReference type="InterPro" id="IPR036259">
    <property type="entry name" value="MFS_trans_sf"/>
</dbReference>
<name>A0AAV0H6C5_9ROSI</name>
<comment type="caution">
    <text evidence="8">The sequence shown here is derived from an EMBL/GenBank/DDBJ whole genome shotgun (WGS) entry which is preliminary data.</text>
</comment>
<evidence type="ECO:0000259" key="7">
    <source>
        <dbReference type="PROSITE" id="PS50850"/>
    </source>
</evidence>
<dbReference type="GO" id="GO:0016020">
    <property type="term" value="C:membrane"/>
    <property type="evidence" value="ECO:0007669"/>
    <property type="project" value="UniProtKB-SubCell"/>
</dbReference>
<feature type="transmembrane region" description="Helical" evidence="6">
    <location>
        <begin position="117"/>
        <end position="138"/>
    </location>
</feature>
<feature type="transmembrane region" description="Helical" evidence="6">
    <location>
        <begin position="93"/>
        <end position="111"/>
    </location>
</feature>
<keyword evidence="4 6" id="KW-1133">Transmembrane helix</keyword>
<evidence type="ECO:0000256" key="6">
    <source>
        <dbReference type="SAM" id="Phobius"/>
    </source>
</evidence>
<keyword evidence="5 6" id="KW-0472">Membrane</keyword>
<feature type="transmembrane region" description="Helical" evidence="6">
    <location>
        <begin position="259"/>
        <end position="280"/>
    </location>
</feature>
<dbReference type="Gene3D" id="1.20.1250.20">
    <property type="entry name" value="MFS general substrate transporter like domains"/>
    <property type="match status" value="2"/>
</dbReference>
<dbReference type="PROSITE" id="PS50850">
    <property type="entry name" value="MFS"/>
    <property type="match status" value="1"/>
</dbReference>
<feature type="transmembrane region" description="Helical" evidence="6">
    <location>
        <begin position="24"/>
        <end position="51"/>
    </location>
</feature>
<feature type="transmembrane region" description="Helical" evidence="6">
    <location>
        <begin position="428"/>
        <end position="448"/>
    </location>
</feature>
<sequence>MADQHGGYNVDEALLSVGFGKFQIFVCLYAGMGWISEAMEVMILSFIGPSVKSQWDLSANQETLLSVVVFSGMLLGAYMWGVISDRLGRRNGFVVTAFVTSLAGFLSAFAWNYVVLLIARCLVGVGLGGGPVLFAWFLEFIPATNRGMWMIIFYSFWTVGTIFEVGLAWIIMPRLGWRWLVGLSALPSFGLLVFYPLTPESPRYLCLKGRKDDALRVMEKIAKLNKKELPPGVLLSDREIELQRQISKPEAWMLLSPRLIRSTILLWFIFFGNAFSYYGLVLLTTELNRKSHCNSNGTQSNNKSDAGVDYKNVFITTLAECPGLLISALLVDRIGRKISMATLFFICVVFVLPLVIHRSPLVTTILLFGARICITGTFSVASLMAPELYPTSVRSTGYGIANCMGRIGGMVCPFAAVKLMESCHQREALLLFVGVILVGLFSVLLIPYDTKGRELTESIASTKNEKHRQAV</sequence>
<feature type="domain" description="Major facilitator superfamily (MFS) profile" evidence="7">
    <location>
        <begin position="26"/>
        <end position="451"/>
    </location>
</feature>
<evidence type="ECO:0000256" key="3">
    <source>
        <dbReference type="ARBA" id="ARBA00022692"/>
    </source>
</evidence>
<comment type="subcellular location">
    <subcellularLocation>
        <location evidence="1">Membrane</location>
        <topology evidence="1">Multi-pass membrane protein</topology>
    </subcellularLocation>
</comment>
<dbReference type="Proteomes" id="UP001154282">
    <property type="component" value="Unassembled WGS sequence"/>
</dbReference>
<dbReference type="InterPro" id="IPR005828">
    <property type="entry name" value="MFS_sugar_transport-like"/>
</dbReference>
<organism evidence="8 9">
    <name type="scientific">Linum tenue</name>
    <dbReference type="NCBI Taxonomy" id="586396"/>
    <lineage>
        <taxon>Eukaryota</taxon>
        <taxon>Viridiplantae</taxon>
        <taxon>Streptophyta</taxon>
        <taxon>Embryophyta</taxon>
        <taxon>Tracheophyta</taxon>
        <taxon>Spermatophyta</taxon>
        <taxon>Magnoliopsida</taxon>
        <taxon>eudicotyledons</taxon>
        <taxon>Gunneridae</taxon>
        <taxon>Pentapetalae</taxon>
        <taxon>rosids</taxon>
        <taxon>fabids</taxon>
        <taxon>Malpighiales</taxon>
        <taxon>Linaceae</taxon>
        <taxon>Linum</taxon>
    </lineage>
</organism>
<dbReference type="GO" id="GO:0022857">
    <property type="term" value="F:transmembrane transporter activity"/>
    <property type="evidence" value="ECO:0007669"/>
    <property type="project" value="InterPro"/>
</dbReference>
<gene>
    <name evidence="8" type="ORF">LITE_LOCUS2510</name>
</gene>
<dbReference type="PANTHER" id="PTHR23511">
    <property type="entry name" value="SYNAPTIC VESICLE GLYCOPROTEIN 2"/>
    <property type="match status" value="1"/>
</dbReference>
<evidence type="ECO:0000313" key="9">
    <source>
        <dbReference type="Proteomes" id="UP001154282"/>
    </source>
</evidence>
<feature type="transmembrane region" description="Helical" evidence="6">
    <location>
        <begin position="177"/>
        <end position="198"/>
    </location>
</feature>
<reference evidence="8" key="1">
    <citation type="submission" date="2022-08" db="EMBL/GenBank/DDBJ databases">
        <authorList>
            <person name="Gutierrez-Valencia J."/>
        </authorList>
    </citation>
    <scope>NUCLEOTIDE SEQUENCE</scope>
</reference>